<proteinExistence type="inferred from homology"/>
<evidence type="ECO:0000256" key="2">
    <source>
        <dbReference type="ARBA" id="ARBA00013750"/>
    </source>
</evidence>
<accession>G0MZU4</accession>
<dbReference type="GO" id="GO:0051082">
    <property type="term" value="F:unfolded protein binding"/>
    <property type="evidence" value="ECO:0007669"/>
    <property type="project" value="TreeGrafter"/>
</dbReference>
<dbReference type="FunCoup" id="G0MZU4">
    <property type="interactions" value="2602"/>
</dbReference>
<evidence type="ECO:0000259" key="3">
    <source>
        <dbReference type="Pfam" id="PF04925"/>
    </source>
</evidence>
<dbReference type="HOGENOM" id="CLU_030217_0_0_1"/>
<gene>
    <name evidence="5" type="ORF">CAEBREN_14074</name>
</gene>
<reference evidence="6" key="1">
    <citation type="submission" date="2011-07" db="EMBL/GenBank/DDBJ databases">
        <authorList>
            <consortium name="Caenorhabditis brenneri Sequencing and Analysis Consortium"/>
            <person name="Wilson R.K."/>
        </authorList>
    </citation>
    <scope>NUCLEOTIDE SEQUENCE [LARGE SCALE GENOMIC DNA]</scope>
    <source>
        <strain evidence="6">PB2801</strain>
    </source>
</reference>
<feature type="domain" description="SHQ1-like CS" evidence="4">
    <location>
        <begin position="3"/>
        <end position="97"/>
    </location>
</feature>
<dbReference type="PANTHER" id="PTHR12967:SF0">
    <property type="entry name" value="PROTEIN SHQ1 HOMOLOG"/>
    <property type="match status" value="1"/>
</dbReference>
<dbReference type="FunFam" id="2.60.40.790:FF:000080">
    <property type="entry name" value="Protein SHQ1 homolog"/>
    <property type="match status" value="1"/>
</dbReference>
<dbReference type="InterPro" id="IPR008978">
    <property type="entry name" value="HSP20-like_chaperone"/>
</dbReference>
<dbReference type="OrthoDB" id="73639at2759"/>
<feature type="domain" description="Shq1 C-terminal" evidence="3">
    <location>
        <begin position="223"/>
        <end position="405"/>
    </location>
</feature>
<evidence type="ECO:0000256" key="1">
    <source>
        <dbReference type="ARBA" id="ARBA00005607"/>
    </source>
</evidence>
<evidence type="ECO:0000259" key="4">
    <source>
        <dbReference type="Pfam" id="PF21413"/>
    </source>
</evidence>
<dbReference type="InterPro" id="IPR007009">
    <property type="entry name" value="Shq1_C"/>
</dbReference>
<dbReference type="Pfam" id="PF21413">
    <property type="entry name" value="SHQ1-like_CS"/>
    <property type="match status" value="1"/>
</dbReference>
<protein>
    <recommendedName>
        <fullName evidence="2">Protein SHQ1 homolog</fullName>
    </recommendedName>
</protein>
<dbReference type="InParanoid" id="G0MZU4"/>
<keyword evidence="6" id="KW-1185">Reference proteome</keyword>
<dbReference type="STRING" id="135651.G0MZU4"/>
<dbReference type="InterPro" id="IPR048696">
    <property type="entry name" value="SHQ1-like_CS"/>
</dbReference>
<dbReference type="EMBL" id="GL379823">
    <property type="protein sequence ID" value="EGT48652.1"/>
    <property type="molecule type" value="Genomic_DNA"/>
</dbReference>
<dbReference type="PANTHER" id="PTHR12967">
    <property type="entry name" value="PROTEIN SHQ1 HOMOLOG"/>
    <property type="match status" value="1"/>
</dbReference>
<dbReference type="GO" id="GO:0005737">
    <property type="term" value="C:cytoplasm"/>
    <property type="evidence" value="ECO:0007669"/>
    <property type="project" value="TreeGrafter"/>
</dbReference>
<dbReference type="AlphaFoldDB" id="G0MZU4"/>
<dbReference type="Gene3D" id="2.60.40.790">
    <property type="match status" value="1"/>
</dbReference>
<organism evidence="6">
    <name type="scientific">Caenorhabditis brenneri</name>
    <name type="common">Nematode worm</name>
    <dbReference type="NCBI Taxonomy" id="135651"/>
    <lineage>
        <taxon>Eukaryota</taxon>
        <taxon>Metazoa</taxon>
        <taxon>Ecdysozoa</taxon>
        <taxon>Nematoda</taxon>
        <taxon>Chromadorea</taxon>
        <taxon>Rhabditida</taxon>
        <taxon>Rhabditina</taxon>
        <taxon>Rhabditomorpha</taxon>
        <taxon>Rhabditoidea</taxon>
        <taxon>Rhabditidae</taxon>
        <taxon>Peloderinae</taxon>
        <taxon>Caenorhabditis</taxon>
    </lineage>
</organism>
<comment type="similarity">
    <text evidence="1">Belongs to the SHQ1 family.</text>
</comment>
<name>G0MZU4_CAEBE</name>
<sequence>MLTPVFWITQDDDSLLVRIRAPHGNLAELDYDHGEYMFVFTCSPYFLRLHFKQMVEEYGNGNGKVEWKSDEGEFHIKIPKMHKKEHFSNLDLISELLTPSTNRSEPHGRQLVEEMDSEGEENEEEDVENEFLIEQEVPAQETSESGSQIKNFGYGFGWTKIGVIERLRGEIGKLVDMQNPEDVEIQKRAEKLKELDWENFDEGRYLADTLEPEEELLAVIFSKFSSKLEITDDDRVKLKDLRKSKTPKIWATDVEIATSLVDLLFSYCYDQRVNDWEATCESGWTCSKLSPTMSYFLKFDSVKECLLSSIRRSLTYPLYRSFDLSQSVIKDVCHVITVGRTALLHILCDIHRIFIDSGEFRYILNDLFITDYIFWIQSVPDDVLKKIGTDLNEISIEKIDIGWDLDVLETDARMQQATLDSDDDEC</sequence>
<dbReference type="Proteomes" id="UP000008068">
    <property type="component" value="Unassembled WGS sequence"/>
</dbReference>
<evidence type="ECO:0000313" key="6">
    <source>
        <dbReference type="Proteomes" id="UP000008068"/>
    </source>
</evidence>
<dbReference type="Pfam" id="PF04925">
    <property type="entry name" value="SHQ1"/>
    <property type="match status" value="1"/>
</dbReference>
<dbReference type="GO" id="GO:0005654">
    <property type="term" value="C:nucleoplasm"/>
    <property type="evidence" value="ECO:0007669"/>
    <property type="project" value="TreeGrafter"/>
</dbReference>
<evidence type="ECO:0000313" key="5">
    <source>
        <dbReference type="EMBL" id="EGT48652.1"/>
    </source>
</evidence>
<dbReference type="eggNOG" id="KOG3247">
    <property type="taxonomic scope" value="Eukaryota"/>
</dbReference>
<dbReference type="InterPro" id="IPR039742">
    <property type="entry name" value="Shq1"/>
</dbReference>
<dbReference type="GO" id="GO:0000493">
    <property type="term" value="P:box H/ACA snoRNP assembly"/>
    <property type="evidence" value="ECO:0007669"/>
    <property type="project" value="InterPro"/>
</dbReference>
<dbReference type="OMA" id="HNIESAW"/>